<dbReference type="AlphaFoldDB" id="A0AAW1UEM1"/>
<proteinExistence type="predicted"/>
<protein>
    <submittedName>
        <fullName evidence="1">Uncharacterized protein</fullName>
    </submittedName>
</protein>
<reference evidence="1 2" key="1">
    <citation type="submission" date="2023-03" db="EMBL/GenBank/DDBJ databases">
        <title>Genome insight into feeding habits of ladybird beetles.</title>
        <authorList>
            <person name="Li H.-S."/>
            <person name="Huang Y.-H."/>
            <person name="Pang H."/>
        </authorList>
    </citation>
    <scope>NUCLEOTIDE SEQUENCE [LARGE SCALE GENOMIC DNA]</scope>
    <source>
        <strain evidence="1">SYSU_2023b</strain>
        <tissue evidence="1">Whole body</tissue>
    </source>
</reference>
<evidence type="ECO:0000313" key="1">
    <source>
        <dbReference type="EMBL" id="KAK9877724.1"/>
    </source>
</evidence>
<keyword evidence="2" id="KW-1185">Reference proteome</keyword>
<evidence type="ECO:0000313" key="2">
    <source>
        <dbReference type="Proteomes" id="UP001431783"/>
    </source>
</evidence>
<organism evidence="1 2">
    <name type="scientific">Henosepilachna vigintioctopunctata</name>
    <dbReference type="NCBI Taxonomy" id="420089"/>
    <lineage>
        <taxon>Eukaryota</taxon>
        <taxon>Metazoa</taxon>
        <taxon>Ecdysozoa</taxon>
        <taxon>Arthropoda</taxon>
        <taxon>Hexapoda</taxon>
        <taxon>Insecta</taxon>
        <taxon>Pterygota</taxon>
        <taxon>Neoptera</taxon>
        <taxon>Endopterygota</taxon>
        <taxon>Coleoptera</taxon>
        <taxon>Polyphaga</taxon>
        <taxon>Cucujiformia</taxon>
        <taxon>Coccinelloidea</taxon>
        <taxon>Coccinellidae</taxon>
        <taxon>Epilachninae</taxon>
        <taxon>Epilachnini</taxon>
        <taxon>Henosepilachna</taxon>
    </lineage>
</organism>
<accession>A0AAW1UEM1</accession>
<comment type="caution">
    <text evidence="1">The sequence shown here is derived from an EMBL/GenBank/DDBJ whole genome shotgun (WGS) entry which is preliminary data.</text>
</comment>
<gene>
    <name evidence="1" type="ORF">WA026_019404</name>
</gene>
<sequence>MARTTVQVSRIEATNGDGDNFAIWNCLRLSDEVILNLRGSVRHSSSVYSVLLSLAISAHNICKHPSNYHMLDRFK</sequence>
<dbReference type="Proteomes" id="UP001431783">
    <property type="component" value="Unassembled WGS sequence"/>
</dbReference>
<name>A0AAW1UEM1_9CUCU</name>
<dbReference type="EMBL" id="JARQZJ010000043">
    <property type="protein sequence ID" value="KAK9877724.1"/>
    <property type="molecule type" value="Genomic_DNA"/>
</dbReference>